<accession>H3D129</accession>
<dbReference type="Pfam" id="PF17218">
    <property type="entry name" value="CBX7_C"/>
    <property type="match status" value="1"/>
</dbReference>
<dbReference type="GO" id="GO:0000792">
    <property type="term" value="C:heterochromatin"/>
    <property type="evidence" value="ECO:0007669"/>
    <property type="project" value="TreeGrafter"/>
</dbReference>
<protein>
    <submittedName>
        <fullName evidence="8">Chromobox homolog 2 (Drosophila Pc class)</fullName>
    </submittedName>
</protein>
<feature type="compositionally biased region" description="Basic and acidic residues" evidence="6">
    <location>
        <begin position="346"/>
        <end position="392"/>
    </location>
</feature>
<evidence type="ECO:0000256" key="1">
    <source>
        <dbReference type="ARBA" id="ARBA00004123"/>
    </source>
</evidence>
<organism evidence="8 9">
    <name type="scientific">Tetraodon nigroviridis</name>
    <name type="common">Spotted green pufferfish</name>
    <name type="synonym">Chelonodon nigroviridis</name>
    <dbReference type="NCBI Taxonomy" id="99883"/>
    <lineage>
        <taxon>Eukaryota</taxon>
        <taxon>Metazoa</taxon>
        <taxon>Chordata</taxon>
        <taxon>Craniata</taxon>
        <taxon>Vertebrata</taxon>
        <taxon>Euteleostomi</taxon>
        <taxon>Actinopterygii</taxon>
        <taxon>Neopterygii</taxon>
        <taxon>Teleostei</taxon>
        <taxon>Neoteleostei</taxon>
        <taxon>Acanthomorphata</taxon>
        <taxon>Eupercaria</taxon>
        <taxon>Tetraodontiformes</taxon>
        <taxon>Tetradontoidea</taxon>
        <taxon>Tetraodontidae</taxon>
        <taxon>Tetraodon</taxon>
    </lineage>
</organism>
<dbReference type="AlphaFoldDB" id="H3D129"/>
<dbReference type="HOGENOM" id="CLU_027573_0_0_1"/>
<keyword evidence="2" id="KW-0678">Repressor</keyword>
<reference evidence="8" key="2">
    <citation type="submission" date="2025-08" db="UniProtKB">
        <authorList>
            <consortium name="Ensembl"/>
        </authorList>
    </citation>
    <scope>IDENTIFICATION</scope>
</reference>
<dbReference type="Proteomes" id="UP000007303">
    <property type="component" value="Unassembled WGS sequence"/>
</dbReference>
<feature type="domain" description="Chromo" evidence="7">
    <location>
        <begin position="12"/>
        <end position="70"/>
    </location>
</feature>
<dbReference type="InterPro" id="IPR000953">
    <property type="entry name" value="Chromo/chromo_shadow_dom"/>
</dbReference>
<dbReference type="InterPro" id="IPR042796">
    <property type="entry name" value="CBX2"/>
</dbReference>
<dbReference type="PROSITE" id="PS50013">
    <property type="entry name" value="CHROMO_2"/>
    <property type="match status" value="1"/>
</dbReference>
<proteinExistence type="predicted"/>
<dbReference type="InterPro" id="IPR023779">
    <property type="entry name" value="Chromodomain_CS"/>
</dbReference>
<dbReference type="PANTHER" id="PTHR46860">
    <property type="entry name" value="CHROMOBOX PROTEIN HOMOLOG 2"/>
    <property type="match status" value="1"/>
</dbReference>
<dbReference type="InterPro" id="IPR016197">
    <property type="entry name" value="Chromo-like_dom_sf"/>
</dbReference>
<dbReference type="OMA" id="AKMNEMS"/>
<keyword evidence="5" id="KW-0539">Nucleus</keyword>
<feature type="compositionally biased region" description="Low complexity" evidence="6">
    <location>
        <begin position="203"/>
        <end position="213"/>
    </location>
</feature>
<dbReference type="SMART" id="SM00298">
    <property type="entry name" value="CHROMO"/>
    <property type="match status" value="1"/>
</dbReference>
<dbReference type="FunFam" id="2.40.50.40:FF:000006">
    <property type="entry name" value="Chromobox protein homolog 7"/>
    <property type="match status" value="1"/>
</dbReference>
<feature type="compositionally biased region" description="Low complexity" evidence="6">
    <location>
        <begin position="279"/>
        <end position="300"/>
    </location>
</feature>
<keyword evidence="3" id="KW-0805">Transcription regulation</keyword>
<dbReference type="GeneTree" id="ENSGT00940000158816"/>
<evidence type="ECO:0000256" key="4">
    <source>
        <dbReference type="ARBA" id="ARBA00023163"/>
    </source>
</evidence>
<feature type="compositionally biased region" description="Basic residues" evidence="6">
    <location>
        <begin position="70"/>
        <end position="82"/>
    </location>
</feature>
<dbReference type="InterPro" id="IPR033773">
    <property type="entry name" value="CBX7_C"/>
</dbReference>
<keyword evidence="9" id="KW-1185">Reference proteome</keyword>
<feature type="region of interest" description="Disordered" evidence="6">
    <location>
        <begin position="68"/>
        <end position="418"/>
    </location>
</feature>
<dbReference type="PANTHER" id="PTHR46860:SF1">
    <property type="entry name" value="CHROMOBOX PROTEIN HOMOLOG 2"/>
    <property type="match status" value="1"/>
</dbReference>
<dbReference type="GO" id="GO:0000122">
    <property type="term" value="P:negative regulation of transcription by RNA polymerase II"/>
    <property type="evidence" value="ECO:0007669"/>
    <property type="project" value="TreeGrafter"/>
</dbReference>
<keyword evidence="4" id="KW-0804">Transcription</keyword>
<dbReference type="InParanoid" id="H3D129"/>
<dbReference type="PROSITE" id="PS00598">
    <property type="entry name" value="CHROMO_1"/>
    <property type="match status" value="1"/>
</dbReference>
<dbReference type="Ensembl" id="ENSTNIT00000014413.1">
    <property type="protein sequence ID" value="ENSTNIP00000014215.1"/>
    <property type="gene ID" value="ENSTNIG00000011276.1"/>
</dbReference>
<dbReference type="SUPFAM" id="SSF54160">
    <property type="entry name" value="Chromo domain-like"/>
    <property type="match status" value="1"/>
</dbReference>
<dbReference type="GO" id="GO:0035102">
    <property type="term" value="C:PRC1 complex"/>
    <property type="evidence" value="ECO:0007669"/>
    <property type="project" value="InterPro"/>
</dbReference>
<evidence type="ECO:0000256" key="5">
    <source>
        <dbReference type="ARBA" id="ARBA00023242"/>
    </source>
</evidence>
<reference evidence="9" key="1">
    <citation type="journal article" date="2004" name="Nature">
        <title>Genome duplication in the teleost fish Tetraodon nigroviridis reveals the early vertebrate proto-karyotype.</title>
        <authorList>
            <person name="Jaillon O."/>
            <person name="Aury J.-M."/>
            <person name="Brunet F."/>
            <person name="Petit J.-L."/>
            <person name="Stange-Thomann N."/>
            <person name="Mauceli E."/>
            <person name="Bouneau L."/>
            <person name="Fischer C."/>
            <person name="Ozouf-Costaz C."/>
            <person name="Bernot A."/>
            <person name="Nicaud S."/>
            <person name="Jaffe D."/>
            <person name="Fisher S."/>
            <person name="Lutfalla G."/>
            <person name="Dossat C."/>
            <person name="Segurens B."/>
            <person name="Dasilva C."/>
            <person name="Salanoubat M."/>
            <person name="Levy M."/>
            <person name="Boudet N."/>
            <person name="Castellano S."/>
            <person name="Anthouard V."/>
            <person name="Jubin C."/>
            <person name="Castelli V."/>
            <person name="Katinka M."/>
            <person name="Vacherie B."/>
            <person name="Biemont C."/>
            <person name="Skalli Z."/>
            <person name="Cattolico L."/>
            <person name="Poulain J."/>
            <person name="De Berardinis V."/>
            <person name="Cruaud C."/>
            <person name="Duprat S."/>
            <person name="Brottier P."/>
            <person name="Coutanceau J.-P."/>
            <person name="Gouzy J."/>
            <person name="Parra G."/>
            <person name="Lardier G."/>
            <person name="Chapple C."/>
            <person name="McKernan K.J."/>
            <person name="McEwan P."/>
            <person name="Bosak S."/>
            <person name="Kellis M."/>
            <person name="Volff J.-N."/>
            <person name="Guigo R."/>
            <person name="Zody M.C."/>
            <person name="Mesirov J."/>
            <person name="Lindblad-Toh K."/>
            <person name="Birren B."/>
            <person name="Nusbaum C."/>
            <person name="Kahn D."/>
            <person name="Robinson-Rechavi M."/>
            <person name="Laudet V."/>
            <person name="Schachter V."/>
            <person name="Quetier F."/>
            <person name="Saurin W."/>
            <person name="Scarpelli C."/>
            <person name="Wincker P."/>
            <person name="Lander E.S."/>
            <person name="Weissenbach J."/>
            <person name="Roest Crollius H."/>
        </authorList>
    </citation>
    <scope>NUCLEOTIDE SEQUENCE [LARGE SCALE GENOMIC DNA]</scope>
</reference>
<dbReference type="STRING" id="99883.ENSTNIP00000014215"/>
<evidence type="ECO:0000256" key="3">
    <source>
        <dbReference type="ARBA" id="ARBA00023015"/>
    </source>
</evidence>
<evidence type="ECO:0000256" key="6">
    <source>
        <dbReference type="SAM" id="MobiDB-lite"/>
    </source>
</evidence>
<feature type="compositionally biased region" description="Polar residues" evidence="6">
    <location>
        <begin position="244"/>
        <end position="258"/>
    </location>
</feature>
<evidence type="ECO:0000313" key="8">
    <source>
        <dbReference type="Ensembl" id="ENSTNIP00000014215.1"/>
    </source>
</evidence>
<evidence type="ECO:0000259" key="7">
    <source>
        <dbReference type="PROSITE" id="PS50013"/>
    </source>
</evidence>
<feature type="compositionally biased region" description="Basic and acidic residues" evidence="6">
    <location>
        <begin position="224"/>
        <end position="243"/>
    </location>
</feature>
<dbReference type="CDD" id="cd18647">
    <property type="entry name" value="CD_Cbx2"/>
    <property type="match status" value="1"/>
</dbReference>
<evidence type="ECO:0000313" key="9">
    <source>
        <dbReference type="Proteomes" id="UP000007303"/>
    </source>
</evidence>
<name>H3D129_TETNG</name>
<reference evidence="8" key="3">
    <citation type="submission" date="2025-09" db="UniProtKB">
        <authorList>
            <consortium name="Ensembl"/>
        </authorList>
    </citation>
    <scope>IDENTIFICATION</scope>
</reference>
<sequence length="457" mass="48921">MEELSAVGEQVFDAECILNKRLRKGKLEFLVKWRGWSAKHNSWEPQENILDPRLLAAFNKKEQEKELLMRKKGKRPRGRPRKVLVSTAGSAGPTGVRLSCPVFQENLPGPGKSSSSSSGYEGQVNPSIRTRDHPVPQKKAQIVMAKPEPPPKRSRKPPPPDASKGPRRVLKTFPEPGPPGTIKKPVHPASFTFMGFHRGSGGPIRSPLSSRSSGGVGRSGPGRNPDEGRTLESRLAPKADTKEAQNPTRTRSPSQGSAQHGPGSPETPGTGALQRTPGAKAAPVLPSKAASAPASAPQPLNLQSKPVQAKDASGHTASAPAKRSVAPPNREYAPAAPPGRLPSRKSLQDKVPETAEVQKAKVQTRLDKSGVQKAAELHQDRSAAKDGKKKNEMSAGEDESSSESDQDQSASAVQNQGWKPARSLIEHVFVTDVTANLVTVTVKESPTSVGFFSLRPY</sequence>
<dbReference type="Pfam" id="PF00385">
    <property type="entry name" value="Chromo"/>
    <property type="match status" value="1"/>
</dbReference>
<comment type="subcellular location">
    <subcellularLocation>
        <location evidence="1">Nucleus</location>
    </subcellularLocation>
</comment>
<evidence type="ECO:0000256" key="2">
    <source>
        <dbReference type="ARBA" id="ARBA00022491"/>
    </source>
</evidence>
<dbReference type="InterPro" id="IPR023780">
    <property type="entry name" value="Chromo_domain"/>
</dbReference>
<dbReference type="Gene3D" id="2.40.50.40">
    <property type="match status" value="1"/>
</dbReference>
<feature type="compositionally biased region" description="Acidic residues" evidence="6">
    <location>
        <begin position="395"/>
        <end position="406"/>
    </location>
</feature>